<dbReference type="InterPro" id="IPR036641">
    <property type="entry name" value="HPT_dom_sf"/>
</dbReference>
<dbReference type="Proteomes" id="UP000198748">
    <property type="component" value="Unassembled WGS sequence"/>
</dbReference>
<dbReference type="RefSeq" id="WP_090146690.1">
    <property type="nucleotide sequence ID" value="NZ_FNAN01000002.1"/>
</dbReference>
<dbReference type="SUPFAM" id="SSF47226">
    <property type="entry name" value="Histidine-containing phosphotransfer domain, HPT domain"/>
    <property type="match status" value="1"/>
</dbReference>
<keyword evidence="4" id="KW-1185">Reference proteome</keyword>
<dbReference type="Gene3D" id="1.20.120.160">
    <property type="entry name" value="HPT domain"/>
    <property type="match status" value="1"/>
</dbReference>
<dbReference type="OrthoDB" id="956591at2"/>
<name>A0A1G6XRM7_9BACT</name>
<dbReference type="GO" id="GO:0004672">
    <property type="term" value="F:protein kinase activity"/>
    <property type="evidence" value="ECO:0007669"/>
    <property type="project" value="UniProtKB-ARBA"/>
</dbReference>
<organism evidence="3 4">
    <name type="scientific">Dyadobacter soli</name>
    <dbReference type="NCBI Taxonomy" id="659014"/>
    <lineage>
        <taxon>Bacteria</taxon>
        <taxon>Pseudomonadati</taxon>
        <taxon>Bacteroidota</taxon>
        <taxon>Cytophagia</taxon>
        <taxon>Cytophagales</taxon>
        <taxon>Spirosomataceae</taxon>
        <taxon>Dyadobacter</taxon>
    </lineage>
</organism>
<dbReference type="GO" id="GO:0000160">
    <property type="term" value="P:phosphorelay signal transduction system"/>
    <property type="evidence" value="ECO:0007669"/>
    <property type="project" value="InterPro"/>
</dbReference>
<dbReference type="Pfam" id="PF01627">
    <property type="entry name" value="Hpt"/>
    <property type="match status" value="1"/>
</dbReference>
<evidence type="ECO:0000259" key="2">
    <source>
        <dbReference type="PROSITE" id="PS50894"/>
    </source>
</evidence>
<feature type="domain" description="HPt" evidence="2">
    <location>
        <begin position="21"/>
        <end position="122"/>
    </location>
</feature>
<evidence type="ECO:0000256" key="1">
    <source>
        <dbReference type="PROSITE-ProRule" id="PRU00110"/>
    </source>
</evidence>
<keyword evidence="1" id="KW-0597">Phosphoprotein</keyword>
<dbReference type="STRING" id="659014.SAMN04487996_102217"/>
<accession>A0A1G6XRM7</accession>
<evidence type="ECO:0000313" key="3">
    <source>
        <dbReference type="EMBL" id="SDD80027.1"/>
    </source>
</evidence>
<gene>
    <name evidence="3" type="ORF">SAMN04487996_102217</name>
</gene>
<dbReference type="EMBL" id="FNAN01000002">
    <property type="protein sequence ID" value="SDD80027.1"/>
    <property type="molecule type" value="Genomic_DNA"/>
</dbReference>
<evidence type="ECO:0000313" key="4">
    <source>
        <dbReference type="Proteomes" id="UP000198748"/>
    </source>
</evidence>
<proteinExistence type="predicted"/>
<dbReference type="AlphaFoldDB" id="A0A1G6XRM7"/>
<sequence>MALQLNPALDLAYIDQAYGEDPVILYMIFDAFLSDSVPRWRSLQGALESSDLKESASIVHGLKPSFTMTGLTHVRPKVEVLEKAIKNDDPAEQLIEMYHAISAEIDELIPILESESVRLKQL</sequence>
<dbReference type="InterPro" id="IPR008207">
    <property type="entry name" value="Sig_transdc_His_kin_Hpt_dom"/>
</dbReference>
<dbReference type="PROSITE" id="PS50894">
    <property type="entry name" value="HPT"/>
    <property type="match status" value="1"/>
</dbReference>
<reference evidence="4" key="1">
    <citation type="submission" date="2016-10" db="EMBL/GenBank/DDBJ databases">
        <authorList>
            <person name="Varghese N."/>
            <person name="Submissions S."/>
        </authorList>
    </citation>
    <scope>NUCLEOTIDE SEQUENCE [LARGE SCALE GENOMIC DNA]</scope>
    <source>
        <strain evidence="4">DSM 25329</strain>
    </source>
</reference>
<feature type="modified residue" description="Phosphohistidine" evidence="1">
    <location>
        <position position="60"/>
    </location>
</feature>
<protein>
    <submittedName>
        <fullName evidence="3">Hpt domain-containing protein</fullName>
    </submittedName>
</protein>